<evidence type="ECO:0000256" key="1">
    <source>
        <dbReference type="SAM" id="MobiDB-lite"/>
    </source>
</evidence>
<organism evidence="2">
    <name type="scientific">Erwinia amylovora ATCC BAA-2158</name>
    <dbReference type="NCBI Taxonomy" id="889211"/>
    <lineage>
        <taxon>Bacteria</taxon>
        <taxon>Pseudomonadati</taxon>
        <taxon>Pseudomonadota</taxon>
        <taxon>Gammaproteobacteria</taxon>
        <taxon>Enterobacterales</taxon>
        <taxon>Erwiniaceae</taxon>
        <taxon>Erwinia</taxon>
    </lineage>
</organism>
<dbReference type="EMBL" id="FR719191">
    <property type="protein sequence ID" value="CBX80968.1"/>
    <property type="molecule type" value="Genomic_DNA"/>
</dbReference>
<gene>
    <name evidence="2" type="ORF">EAIL5_2148</name>
</gene>
<name>E5B6E8_ERWAM</name>
<protein>
    <submittedName>
        <fullName evidence="2">Methyl-accepting chemotaxis protein</fullName>
    </submittedName>
</protein>
<accession>E5B6E8</accession>
<evidence type="ECO:0000313" key="2">
    <source>
        <dbReference type="EMBL" id="CBX80968.1"/>
    </source>
</evidence>
<dbReference type="AlphaFoldDB" id="E5B6E8"/>
<sequence length="70" mass="7648">MPGSLPSITAGLCFHSLYGDNTTSPYHNSCACNNLPLTHHVTPDTGAEQPQSRRHLPYAGCQPYGQWRHG</sequence>
<proteinExistence type="predicted"/>
<feature type="region of interest" description="Disordered" evidence="1">
    <location>
        <begin position="43"/>
        <end position="70"/>
    </location>
</feature>
<reference evidence="2" key="1">
    <citation type="journal article" date="2011" name="J. Bacteriol.">
        <title>Genome Sequence of an Erwinia amylovora Strain with Pathogenicity Restricted to Rubus Plants.</title>
        <authorList>
            <person name="Powney R."/>
            <person name="Smits T.H."/>
            <person name="Sawbridge T."/>
            <person name="Frey B."/>
            <person name="Blom J."/>
            <person name="Frey J.E."/>
            <person name="Plummer K.M."/>
            <person name="Beer S.V."/>
            <person name="Luck J."/>
            <person name="Duffy B."/>
            <person name="Rodoni B."/>
        </authorList>
    </citation>
    <scope>NUCLEOTIDE SEQUENCE</scope>
    <source>
        <strain evidence="2">ATCC BAA-2158</strain>
    </source>
</reference>